<keyword evidence="1" id="KW-0694">RNA-binding</keyword>
<feature type="compositionally biased region" description="Basic and acidic residues" evidence="2">
    <location>
        <begin position="85"/>
        <end position="96"/>
    </location>
</feature>
<dbReference type="eggNOG" id="ENOG502S19D">
    <property type="taxonomic scope" value="Eukaryota"/>
</dbReference>
<evidence type="ECO:0000259" key="3">
    <source>
        <dbReference type="PROSITE" id="PS50102"/>
    </source>
</evidence>
<sequence>MSVVASDIPLNASEDKIREFFSFCGKIKDIETLDKGDKSKSIKVTFEKGSAVSTALLLNGAEFEGSAIEVSEGERSGDEPEEDSSDKAGGDIDQESKPKSAIIAELLANGYVLQSSLVDKAVEFDKKQGISEKFKSFIKGLDEKYHLQDKNKQLTEQTNSLYENSGIGGYWENGLRSLNTYLDKMKGDKYGSQVHDFYTKVANDAKAVNEEAKRLAELKQEEAKRKEGGVVPVINTITPNSSTADAAGAVALEK</sequence>
<dbReference type="SUPFAM" id="SSF54928">
    <property type="entry name" value="RNA-binding domain, RBD"/>
    <property type="match status" value="1"/>
</dbReference>
<feature type="region of interest" description="Disordered" evidence="2">
    <location>
        <begin position="67"/>
        <end position="96"/>
    </location>
</feature>
<dbReference type="EMBL" id="JQFK01000009">
    <property type="protein sequence ID" value="KGK39381.1"/>
    <property type="molecule type" value="Genomic_DNA"/>
</dbReference>
<protein>
    <recommendedName>
        <fullName evidence="3">RRM domain-containing protein</fullName>
    </recommendedName>
</protein>
<proteinExistence type="predicted"/>
<dbReference type="Proteomes" id="UP000029867">
    <property type="component" value="Unassembled WGS sequence"/>
</dbReference>
<evidence type="ECO:0000256" key="2">
    <source>
        <dbReference type="SAM" id="MobiDB-lite"/>
    </source>
</evidence>
<organism evidence="4 5">
    <name type="scientific">Pichia kudriavzevii</name>
    <name type="common">Yeast</name>
    <name type="synonym">Issatchenkia orientalis</name>
    <dbReference type="NCBI Taxonomy" id="4909"/>
    <lineage>
        <taxon>Eukaryota</taxon>
        <taxon>Fungi</taxon>
        <taxon>Dikarya</taxon>
        <taxon>Ascomycota</taxon>
        <taxon>Saccharomycotina</taxon>
        <taxon>Pichiomycetes</taxon>
        <taxon>Pichiales</taxon>
        <taxon>Pichiaceae</taxon>
        <taxon>Pichia</taxon>
    </lineage>
</organism>
<dbReference type="VEuPathDB" id="FungiDB:C5L36_0B09090"/>
<name>A0A099P5U9_PICKU</name>
<gene>
    <name evidence="4" type="ORF">JL09_g1425</name>
</gene>
<comment type="caution">
    <text evidence="4">The sequence shown here is derived from an EMBL/GenBank/DDBJ whole genome shotgun (WGS) entry which is preliminary data.</text>
</comment>
<dbReference type="InterPro" id="IPR000504">
    <property type="entry name" value="RRM_dom"/>
</dbReference>
<dbReference type="PROSITE" id="PS50102">
    <property type="entry name" value="RRM"/>
    <property type="match status" value="1"/>
</dbReference>
<dbReference type="PANTHER" id="PTHR32343">
    <property type="entry name" value="SERINE/ARGININE-RICH SPLICING FACTOR"/>
    <property type="match status" value="1"/>
</dbReference>
<dbReference type="Gene3D" id="3.30.70.330">
    <property type="match status" value="1"/>
</dbReference>
<dbReference type="InterPro" id="IPR035979">
    <property type="entry name" value="RBD_domain_sf"/>
</dbReference>
<reference evidence="5" key="1">
    <citation type="journal article" date="2014" name="Microb. Cell Fact.">
        <title>Exploiting Issatchenkia orientalis SD108 for succinic acid production.</title>
        <authorList>
            <person name="Xiao H."/>
            <person name="Shao Z."/>
            <person name="Jiang Y."/>
            <person name="Dole S."/>
            <person name="Zhao H."/>
        </authorList>
    </citation>
    <scope>NUCLEOTIDE SEQUENCE [LARGE SCALE GENOMIC DNA]</scope>
    <source>
        <strain evidence="5">SD108</strain>
    </source>
</reference>
<dbReference type="HOGENOM" id="CLU_074138_0_0_1"/>
<accession>A0A099P5U9</accession>
<dbReference type="Pfam" id="PF00076">
    <property type="entry name" value="RRM_1"/>
    <property type="match status" value="1"/>
</dbReference>
<evidence type="ECO:0000313" key="5">
    <source>
        <dbReference type="Proteomes" id="UP000029867"/>
    </source>
</evidence>
<dbReference type="GO" id="GO:0003723">
    <property type="term" value="F:RNA binding"/>
    <property type="evidence" value="ECO:0007669"/>
    <property type="project" value="UniProtKB-UniRule"/>
</dbReference>
<dbReference type="InterPro" id="IPR012677">
    <property type="entry name" value="Nucleotide-bd_a/b_plait_sf"/>
</dbReference>
<dbReference type="AlphaFoldDB" id="A0A099P5U9"/>
<dbReference type="SMART" id="SM00360">
    <property type="entry name" value="RRM"/>
    <property type="match status" value="1"/>
</dbReference>
<evidence type="ECO:0000313" key="4">
    <source>
        <dbReference type="EMBL" id="KGK39381.1"/>
    </source>
</evidence>
<dbReference type="PANTHER" id="PTHR32343:SF10">
    <property type="entry name" value="RNA-BINDING REGION RNP-1 DOMAIN-CONTAINING PROTEIN"/>
    <property type="match status" value="1"/>
</dbReference>
<feature type="domain" description="RRM" evidence="3">
    <location>
        <begin position="1"/>
        <end position="75"/>
    </location>
</feature>
<evidence type="ECO:0000256" key="1">
    <source>
        <dbReference type="PROSITE-ProRule" id="PRU00176"/>
    </source>
</evidence>